<protein>
    <submittedName>
        <fullName evidence="4">Uncharacterized protein</fullName>
    </submittedName>
</protein>
<feature type="coiled-coil region" evidence="1">
    <location>
        <begin position="169"/>
        <end position="296"/>
    </location>
</feature>
<accession>A0A317ZG10</accession>
<dbReference type="OrthoDB" id="187216at2"/>
<keyword evidence="3" id="KW-0472">Membrane</keyword>
<keyword evidence="3" id="KW-0812">Transmembrane</keyword>
<feature type="region of interest" description="Disordered" evidence="2">
    <location>
        <begin position="310"/>
        <end position="337"/>
    </location>
</feature>
<sequence length="534" mass="59889">MSTEQFITIIRKRLNRRVLLRFVVFALFAATVISVLYGLYYIVRGYAVPEIGYLWIALPVSLLGLLIAALRRVSKAEAARFADETFHLKDILISSMHFKALPEREEAHDLTIRLSDRSVEPLDPKQVPWLLPRRIALATVFCALLMFLLALLPPSDAVLAAEARQQAMMARSEESLEALEEWIEDLSENMDEEEAEEIDLERLKIAVEELEATGDQREALRQLARIEQEVAERMEKLDQRNDEEALRKAAEELEKADETEARQLAEDLKKKDYKEAAEKLNELKQSEAQTTKLSEREKELAKLRAISKRMAAANGSKMDPDARMSESDPNGERSEQSMEGMLGELDENAQMMEGKLEELELSDQENAGQCEAMACQLNEDIDSIARKLAKMQMKNQAQMKLAGLRQQLAMAQSFASGRSPGMAKMPGGQGAGVGTDNSRRDVREALADNGQYTNLTGQKGEGPSLSKIEDAESGSGVSRRTAVAREREFKRQYESFVQRDDIPESVKYAVGNYFESIHNYSPDAVRDTATTGAE</sequence>
<feature type="compositionally biased region" description="Basic and acidic residues" evidence="2">
    <location>
        <begin position="437"/>
        <end position="446"/>
    </location>
</feature>
<organism evidence="4 5">
    <name type="scientific">Coraliomargarita sinensis</name>
    <dbReference type="NCBI Taxonomy" id="2174842"/>
    <lineage>
        <taxon>Bacteria</taxon>
        <taxon>Pseudomonadati</taxon>
        <taxon>Verrucomicrobiota</taxon>
        <taxon>Opitutia</taxon>
        <taxon>Puniceicoccales</taxon>
        <taxon>Coraliomargaritaceae</taxon>
        <taxon>Coraliomargarita</taxon>
    </lineage>
</organism>
<dbReference type="RefSeq" id="WP_110131178.1">
    <property type="nucleotide sequence ID" value="NZ_QHJQ01000006.1"/>
</dbReference>
<evidence type="ECO:0000256" key="1">
    <source>
        <dbReference type="SAM" id="Coils"/>
    </source>
</evidence>
<gene>
    <name evidence="4" type="ORF">DDZ13_09265</name>
</gene>
<evidence type="ECO:0000256" key="3">
    <source>
        <dbReference type="SAM" id="Phobius"/>
    </source>
</evidence>
<keyword evidence="5" id="KW-1185">Reference proteome</keyword>
<proteinExistence type="predicted"/>
<keyword evidence="3" id="KW-1133">Transmembrane helix</keyword>
<dbReference type="EMBL" id="QHJQ01000006">
    <property type="protein sequence ID" value="PXA03822.1"/>
    <property type="molecule type" value="Genomic_DNA"/>
</dbReference>
<reference evidence="4 5" key="1">
    <citation type="submission" date="2018-05" db="EMBL/GenBank/DDBJ databases">
        <title>Coraliomargarita sinensis sp. nov., isolated from a marine solar saltern.</title>
        <authorList>
            <person name="Zhou L.Y."/>
        </authorList>
    </citation>
    <scope>NUCLEOTIDE SEQUENCE [LARGE SCALE GENOMIC DNA]</scope>
    <source>
        <strain evidence="4 5">WN38</strain>
    </source>
</reference>
<feature type="transmembrane region" description="Helical" evidence="3">
    <location>
        <begin position="135"/>
        <end position="152"/>
    </location>
</feature>
<dbReference type="InParanoid" id="A0A317ZG10"/>
<evidence type="ECO:0000313" key="5">
    <source>
        <dbReference type="Proteomes" id="UP000247099"/>
    </source>
</evidence>
<feature type="transmembrane region" description="Helical" evidence="3">
    <location>
        <begin position="18"/>
        <end position="40"/>
    </location>
</feature>
<evidence type="ECO:0000256" key="2">
    <source>
        <dbReference type="SAM" id="MobiDB-lite"/>
    </source>
</evidence>
<keyword evidence="1" id="KW-0175">Coiled coil</keyword>
<feature type="compositionally biased region" description="Basic and acidic residues" evidence="2">
    <location>
        <begin position="318"/>
        <end position="336"/>
    </location>
</feature>
<dbReference type="Proteomes" id="UP000247099">
    <property type="component" value="Unassembled WGS sequence"/>
</dbReference>
<name>A0A317ZG10_9BACT</name>
<comment type="caution">
    <text evidence="4">The sequence shown here is derived from an EMBL/GenBank/DDBJ whole genome shotgun (WGS) entry which is preliminary data.</text>
</comment>
<dbReference type="AlphaFoldDB" id="A0A317ZG10"/>
<feature type="transmembrane region" description="Helical" evidence="3">
    <location>
        <begin position="52"/>
        <end position="70"/>
    </location>
</feature>
<evidence type="ECO:0000313" key="4">
    <source>
        <dbReference type="EMBL" id="PXA03822.1"/>
    </source>
</evidence>
<feature type="region of interest" description="Disordered" evidence="2">
    <location>
        <begin position="417"/>
        <end position="484"/>
    </location>
</feature>